<dbReference type="OrthoDB" id="9813552at2"/>
<evidence type="ECO:0000313" key="2">
    <source>
        <dbReference type="EMBL" id="STO53146.1"/>
    </source>
</evidence>
<name>A0A377HI84_9BACL</name>
<dbReference type="Pfam" id="PF00874">
    <property type="entry name" value="PRD"/>
    <property type="match status" value="1"/>
</dbReference>
<evidence type="ECO:0000259" key="1">
    <source>
        <dbReference type="PROSITE" id="PS51372"/>
    </source>
</evidence>
<dbReference type="RefSeq" id="WP_051638972.1">
    <property type="nucleotide sequence ID" value="NZ_UGGP01000002.1"/>
</dbReference>
<dbReference type="InterPro" id="IPR011608">
    <property type="entry name" value="PRD"/>
</dbReference>
<evidence type="ECO:0000313" key="3">
    <source>
        <dbReference type="Proteomes" id="UP000254060"/>
    </source>
</evidence>
<sequence length="101" mass="11471">MRDVKITQKFVLEQQASVHELEALLQRIDVKDIELAGDILQLYETEVGNTVNNMALLGLGDHINFAVERARKGMNFRSALEWEIKQLYAKEYSVASAEMSS</sequence>
<organism evidence="2 3">
    <name type="scientific">Exiguobacterium aurantiacum</name>
    <dbReference type="NCBI Taxonomy" id="33987"/>
    <lineage>
        <taxon>Bacteria</taxon>
        <taxon>Bacillati</taxon>
        <taxon>Bacillota</taxon>
        <taxon>Bacilli</taxon>
        <taxon>Bacillales</taxon>
        <taxon>Bacillales Family XII. Incertae Sedis</taxon>
        <taxon>Exiguobacterium</taxon>
    </lineage>
</organism>
<dbReference type="InterPro" id="IPR036634">
    <property type="entry name" value="PRD_sf"/>
</dbReference>
<dbReference type="AlphaFoldDB" id="A0A377HI84"/>
<accession>A0A377HI84</accession>
<dbReference type="EMBL" id="UGGP01000002">
    <property type="protein sequence ID" value="STO53146.1"/>
    <property type="molecule type" value="Genomic_DNA"/>
</dbReference>
<dbReference type="STRING" id="1397694.GCA_000702585_03106"/>
<dbReference type="Gene3D" id="1.10.1790.10">
    <property type="entry name" value="PRD domain"/>
    <property type="match status" value="1"/>
</dbReference>
<dbReference type="GO" id="GO:0006355">
    <property type="term" value="P:regulation of DNA-templated transcription"/>
    <property type="evidence" value="ECO:0007669"/>
    <property type="project" value="InterPro"/>
</dbReference>
<reference evidence="2 3" key="1">
    <citation type="submission" date="2018-06" db="EMBL/GenBank/DDBJ databases">
        <authorList>
            <consortium name="Pathogen Informatics"/>
            <person name="Doyle S."/>
        </authorList>
    </citation>
    <scope>NUCLEOTIDE SEQUENCE [LARGE SCALE GENOMIC DNA]</scope>
    <source>
        <strain evidence="2 3">NCTC13163</strain>
    </source>
</reference>
<dbReference type="Proteomes" id="UP000254060">
    <property type="component" value="Unassembled WGS sequence"/>
</dbReference>
<gene>
    <name evidence="2" type="primary">licT_3</name>
    <name evidence="2" type="ORF">NCTC13163_03126</name>
</gene>
<protein>
    <submittedName>
        <fullName evidence="2">Transcription antiterminator LicT</fullName>
    </submittedName>
</protein>
<proteinExistence type="predicted"/>
<dbReference type="SUPFAM" id="SSF63520">
    <property type="entry name" value="PTS-regulatory domain, PRD"/>
    <property type="match status" value="1"/>
</dbReference>
<feature type="domain" description="PRD" evidence="1">
    <location>
        <begin position="27"/>
        <end position="101"/>
    </location>
</feature>
<dbReference type="PROSITE" id="PS51372">
    <property type="entry name" value="PRD_2"/>
    <property type="match status" value="1"/>
</dbReference>